<dbReference type="PANTHER" id="PTHR31652:SF0">
    <property type="entry name" value="LIMR FAMILY PROTEIN DDB_G0283707-RELATED"/>
    <property type="match status" value="1"/>
</dbReference>
<feature type="transmembrane region" description="Helical" evidence="5">
    <location>
        <begin position="418"/>
        <end position="437"/>
    </location>
</feature>
<dbReference type="Proteomes" id="UP000195879">
    <property type="component" value="Chromosome 11"/>
</dbReference>
<comment type="subcellular location">
    <subcellularLocation>
        <location evidence="1">Membrane</location>
        <topology evidence="1">Multi-pass membrane protein</topology>
    </subcellularLocation>
</comment>
<feature type="transmembrane region" description="Helical" evidence="5">
    <location>
        <begin position="6"/>
        <end position="29"/>
    </location>
</feature>
<feature type="transmembrane region" description="Helical" evidence="5">
    <location>
        <begin position="514"/>
        <end position="532"/>
    </location>
</feature>
<dbReference type="OrthoDB" id="73273at2759"/>
<protein>
    <recommendedName>
        <fullName evidence="8">LMBR1 domain-containing protein</fullName>
    </recommendedName>
</protein>
<feature type="transmembrane region" description="Helical" evidence="5">
    <location>
        <begin position="157"/>
        <end position="177"/>
    </location>
</feature>
<evidence type="ECO:0000256" key="2">
    <source>
        <dbReference type="ARBA" id="ARBA00022692"/>
    </source>
</evidence>
<keyword evidence="3 5" id="KW-1133">Transmembrane helix</keyword>
<keyword evidence="2 5" id="KW-0812">Transmembrane</keyword>
<feature type="transmembrane region" description="Helical" evidence="5">
    <location>
        <begin position="457"/>
        <end position="478"/>
    </location>
</feature>
<sequence>MDEYILLIFFIGCLTISAVTGLKLLIVCGHKNDSKIFVYKIINFIIIIGYMICWILVLLFPIDIYFNLSPRVKKYLNIFTLYRILYVVCLSYIFILAPILTIIYLQAAKFKIYEQNDIINIENEEIFKKQMIEGNYKMKTNLKPIIKKWCKIFFKKIVPITFFFICLAIFLFFLTHLPFKKIGIKLNATDCKMWYQYILGTNKKDFLKYNIKKIEECQNIPPNFNIKMDVNLNFIDHIIISIFWWGFILFSFYVGIGMLTFPLNLIYSYINKKIKIKDNQLRNELTIINIKAKKLIQITEMLEKNKTQIKKMNIYKSFYYNIKYIRQKKILNYIVHRLEKDYQNLLNSYNNPINKIYAFAYLFFGLTFLLLTISIIIHLIFYDILNHIIKYDSLLSIYTFWNSLLQYLVINDYIACSAILYTLLVSYLLVCALSGYIYFSTKLKLGFVFTLEKENTYINSLLFHVCLFMVLSSGALIFSAKLFRTYFTHTYALILFDLYLKNLGFVGELYKREALTYLTLTMNLLTVAFYFIPKRWNLLTNTIFFKPWDLSQIQYEEEDLENNHVRQS</sequence>
<organism evidence="6 7">
    <name type="scientific">Plasmodium chabaudi adami</name>
    <dbReference type="NCBI Taxonomy" id="5826"/>
    <lineage>
        <taxon>Eukaryota</taxon>
        <taxon>Sar</taxon>
        <taxon>Alveolata</taxon>
        <taxon>Apicomplexa</taxon>
        <taxon>Aconoidasida</taxon>
        <taxon>Haemosporida</taxon>
        <taxon>Plasmodiidae</taxon>
        <taxon>Plasmodium</taxon>
        <taxon>Plasmodium (Vinckeia)</taxon>
    </lineage>
</organism>
<evidence type="ECO:0000313" key="7">
    <source>
        <dbReference type="Proteomes" id="UP000195879"/>
    </source>
</evidence>
<feature type="transmembrane region" description="Helical" evidence="5">
    <location>
        <begin position="242"/>
        <end position="267"/>
    </location>
</feature>
<evidence type="ECO:0000256" key="3">
    <source>
        <dbReference type="ARBA" id="ARBA00022989"/>
    </source>
</evidence>
<evidence type="ECO:0000256" key="4">
    <source>
        <dbReference type="ARBA" id="ARBA00023136"/>
    </source>
</evidence>
<reference evidence="6 7" key="1">
    <citation type="submission" date="2016-08" db="EMBL/GenBank/DDBJ databases">
        <authorList>
            <consortium name="Pathogen Informatics"/>
        </authorList>
    </citation>
    <scope>NUCLEOTIDE SEQUENCE [LARGE SCALE GENOMIC DNA]</scope>
    <source>
        <strain evidence="6 7">DK</strain>
    </source>
</reference>
<evidence type="ECO:0000256" key="5">
    <source>
        <dbReference type="SAM" id="Phobius"/>
    </source>
</evidence>
<feature type="transmembrane region" description="Helical" evidence="5">
    <location>
        <begin position="41"/>
        <end position="64"/>
    </location>
</feature>
<dbReference type="PANTHER" id="PTHR31652">
    <property type="entry name" value="LIMR FAMILY PROTEIN DDB_G0283707-RELATED"/>
    <property type="match status" value="1"/>
</dbReference>
<dbReference type="AlphaFoldDB" id="A0A1D3RYB5"/>
<dbReference type="GO" id="GO:0016020">
    <property type="term" value="C:membrane"/>
    <property type="evidence" value="ECO:0007669"/>
    <property type="project" value="UniProtKB-SubCell"/>
</dbReference>
<proteinExistence type="predicted"/>
<accession>A0A1D3RYB5</accession>
<keyword evidence="4 5" id="KW-0472">Membrane</keyword>
<name>A0A1D3RYB5_PLACE</name>
<evidence type="ECO:0008006" key="8">
    <source>
        <dbReference type="Google" id="ProtNLM"/>
    </source>
</evidence>
<evidence type="ECO:0000256" key="1">
    <source>
        <dbReference type="ARBA" id="ARBA00004141"/>
    </source>
</evidence>
<dbReference type="EMBL" id="LT608205">
    <property type="protein sequence ID" value="SCN61094.1"/>
    <property type="molecule type" value="Genomic_DNA"/>
</dbReference>
<feature type="transmembrane region" description="Helical" evidence="5">
    <location>
        <begin position="356"/>
        <end position="381"/>
    </location>
</feature>
<gene>
    <name evidence="6" type="ORF">PCHDK_000279600</name>
</gene>
<feature type="transmembrane region" description="Helical" evidence="5">
    <location>
        <begin position="84"/>
        <end position="105"/>
    </location>
</feature>
<evidence type="ECO:0000313" key="6">
    <source>
        <dbReference type="EMBL" id="SCN61094.1"/>
    </source>
</evidence>